<dbReference type="AlphaFoldDB" id="A0A0R3Q7L7"/>
<organism evidence="1">
    <name type="scientific">Brugia timori</name>
    <dbReference type="NCBI Taxonomy" id="42155"/>
    <lineage>
        <taxon>Eukaryota</taxon>
        <taxon>Metazoa</taxon>
        <taxon>Ecdysozoa</taxon>
        <taxon>Nematoda</taxon>
        <taxon>Chromadorea</taxon>
        <taxon>Rhabditida</taxon>
        <taxon>Spirurina</taxon>
        <taxon>Spiruromorpha</taxon>
        <taxon>Filarioidea</taxon>
        <taxon>Onchocercidae</taxon>
        <taxon>Brugia</taxon>
    </lineage>
</organism>
<evidence type="ECO:0000313" key="1">
    <source>
        <dbReference type="WBParaSite" id="BTMF_0000232101-mRNA-1"/>
    </source>
</evidence>
<sequence>LEVPRIEHTHLIYKNNKTDHIIDQTCFFVIARTFVRNTTKSNDSLQPAWKSKTKFAKRIPMRIQKDCRMNVCQKVSFCGYKIIV</sequence>
<accession>A0A0R3Q7L7</accession>
<dbReference type="WBParaSite" id="BTMF_0000232101-mRNA-1">
    <property type="protein sequence ID" value="BTMF_0000232101-mRNA-1"/>
    <property type="gene ID" value="BTMF_0000232101"/>
</dbReference>
<protein>
    <submittedName>
        <fullName evidence="1">C2 domain-containing protein</fullName>
    </submittedName>
</protein>
<reference evidence="1" key="1">
    <citation type="submission" date="2017-02" db="UniProtKB">
        <authorList>
            <consortium name="WormBaseParasite"/>
        </authorList>
    </citation>
    <scope>IDENTIFICATION</scope>
</reference>
<proteinExistence type="predicted"/>
<name>A0A0R3Q7L7_9BILA</name>